<dbReference type="CDD" id="cd00067">
    <property type="entry name" value="GAL4"/>
    <property type="match status" value="1"/>
</dbReference>
<organism evidence="9 10">
    <name type="scientific">Coccidioides posadasii (strain C735)</name>
    <name type="common">Valley fever fungus</name>
    <dbReference type="NCBI Taxonomy" id="222929"/>
    <lineage>
        <taxon>Eukaryota</taxon>
        <taxon>Fungi</taxon>
        <taxon>Dikarya</taxon>
        <taxon>Ascomycota</taxon>
        <taxon>Pezizomycotina</taxon>
        <taxon>Eurotiomycetes</taxon>
        <taxon>Eurotiomycetidae</taxon>
        <taxon>Onygenales</taxon>
        <taxon>Onygenaceae</taxon>
        <taxon>Coccidioides</taxon>
    </lineage>
</organism>
<feature type="compositionally biased region" description="Basic and acidic residues" evidence="7">
    <location>
        <begin position="759"/>
        <end position="768"/>
    </location>
</feature>
<evidence type="ECO:0000313" key="10">
    <source>
        <dbReference type="Proteomes" id="UP000009084"/>
    </source>
</evidence>
<evidence type="ECO:0000256" key="2">
    <source>
        <dbReference type="ARBA" id="ARBA00022723"/>
    </source>
</evidence>
<keyword evidence="6" id="KW-0539">Nucleus</keyword>
<dbReference type="PANTHER" id="PTHR47338:SF5">
    <property type="entry name" value="ZN(II)2CYS6 TRANSCRIPTION FACTOR (EUROFUNG)"/>
    <property type="match status" value="1"/>
</dbReference>
<proteinExistence type="predicted"/>
<evidence type="ECO:0000256" key="3">
    <source>
        <dbReference type="ARBA" id="ARBA00023015"/>
    </source>
</evidence>
<dbReference type="GO" id="GO:0005634">
    <property type="term" value="C:nucleus"/>
    <property type="evidence" value="ECO:0007669"/>
    <property type="project" value="UniProtKB-SubCell"/>
</dbReference>
<dbReference type="InterPro" id="IPR007219">
    <property type="entry name" value="XnlR_reg_dom"/>
</dbReference>
<dbReference type="AlphaFoldDB" id="C5PI47"/>
<dbReference type="VEuPathDB" id="FungiDB:CPC735_055700"/>
<feature type="compositionally biased region" description="Low complexity" evidence="7">
    <location>
        <begin position="809"/>
        <end position="828"/>
    </location>
</feature>
<dbReference type="Pfam" id="PF04082">
    <property type="entry name" value="Fungal_trans"/>
    <property type="match status" value="1"/>
</dbReference>
<feature type="compositionally biased region" description="Polar residues" evidence="7">
    <location>
        <begin position="716"/>
        <end position="725"/>
    </location>
</feature>
<dbReference type="Proteomes" id="UP000009084">
    <property type="component" value="Unassembled WGS sequence"/>
</dbReference>
<dbReference type="GO" id="GO:0003677">
    <property type="term" value="F:DNA binding"/>
    <property type="evidence" value="ECO:0007669"/>
    <property type="project" value="UniProtKB-KW"/>
</dbReference>
<keyword evidence="4" id="KW-0238">DNA-binding</keyword>
<keyword evidence="3" id="KW-0805">Transcription regulation</keyword>
<feature type="region of interest" description="Disordered" evidence="7">
    <location>
        <begin position="694"/>
        <end position="854"/>
    </location>
</feature>
<dbReference type="InterPro" id="IPR001138">
    <property type="entry name" value="Zn2Cys6_DnaBD"/>
</dbReference>
<dbReference type="PROSITE" id="PS50048">
    <property type="entry name" value="ZN2_CY6_FUNGAL_2"/>
    <property type="match status" value="1"/>
</dbReference>
<keyword evidence="5" id="KW-0804">Transcription</keyword>
<evidence type="ECO:0000256" key="1">
    <source>
        <dbReference type="ARBA" id="ARBA00004123"/>
    </source>
</evidence>
<keyword evidence="2" id="KW-0479">Metal-binding</keyword>
<feature type="compositionally biased region" description="Basic and acidic residues" evidence="7">
    <location>
        <begin position="59"/>
        <end position="72"/>
    </location>
</feature>
<dbReference type="SUPFAM" id="SSF57701">
    <property type="entry name" value="Zn2/Cys6 DNA-binding domain"/>
    <property type="match status" value="1"/>
</dbReference>
<feature type="region of interest" description="Disordered" evidence="7">
    <location>
        <begin position="59"/>
        <end position="95"/>
    </location>
</feature>
<protein>
    <submittedName>
        <fullName evidence="9">Fungal specific transcription factor, putative</fullName>
    </submittedName>
</protein>
<reference evidence="9 10" key="1">
    <citation type="journal article" date="2009" name="Genome Res.">
        <title>Comparative genomic analyses of the human fungal pathogens Coccidioides and their relatives.</title>
        <authorList>
            <person name="Sharpton T.J."/>
            <person name="Stajich J.E."/>
            <person name="Rounsley S.D."/>
            <person name="Gardner M.J."/>
            <person name="Wortman J.R."/>
            <person name="Jordar V.S."/>
            <person name="Maiti R."/>
            <person name="Kodira C.D."/>
            <person name="Neafsey D.E."/>
            <person name="Zeng Q."/>
            <person name="Hung C.-Y."/>
            <person name="McMahan C."/>
            <person name="Muszewska A."/>
            <person name="Grynberg M."/>
            <person name="Mandel M.A."/>
            <person name="Kellner E.M."/>
            <person name="Barker B.M."/>
            <person name="Galgiani J.N."/>
            <person name="Orbach M.J."/>
            <person name="Kirkland T.N."/>
            <person name="Cole G.T."/>
            <person name="Henn M.R."/>
            <person name="Birren B.W."/>
            <person name="Taylor J.W."/>
        </authorList>
    </citation>
    <scope>NUCLEOTIDE SEQUENCE [LARGE SCALE GENOMIC DNA]</scope>
    <source>
        <strain evidence="10">C735</strain>
    </source>
</reference>
<accession>C5PI47</accession>
<dbReference type="PROSITE" id="PS00463">
    <property type="entry name" value="ZN2_CY6_FUNGAL_1"/>
    <property type="match status" value="1"/>
</dbReference>
<evidence type="ECO:0000259" key="8">
    <source>
        <dbReference type="PROSITE" id="PS50048"/>
    </source>
</evidence>
<dbReference type="HOGENOM" id="CLU_005024_0_2_1"/>
<dbReference type="PANTHER" id="PTHR47338">
    <property type="entry name" value="ZN(II)2CYS6 TRANSCRIPTION FACTOR (EUROFUNG)-RELATED"/>
    <property type="match status" value="1"/>
</dbReference>
<evidence type="ECO:0000313" key="9">
    <source>
        <dbReference type="EMBL" id="EER24200.1"/>
    </source>
</evidence>
<dbReference type="GO" id="GO:0008270">
    <property type="term" value="F:zinc ion binding"/>
    <property type="evidence" value="ECO:0007669"/>
    <property type="project" value="InterPro"/>
</dbReference>
<evidence type="ECO:0000256" key="7">
    <source>
        <dbReference type="SAM" id="MobiDB-lite"/>
    </source>
</evidence>
<dbReference type="Pfam" id="PF00172">
    <property type="entry name" value="Zn_clus"/>
    <property type="match status" value="1"/>
</dbReference>
<dbReference type="CDD" id="cd12148">
    <property type="entry name" value="fungal_TF_MHR"/>
    <property type="match status" value="1"/>
</dbReference>
<evidence type="ECO:0000256" key="6">
    <source>
        <dbReference type="ARBA" id="ARBA00023242"/>
    </source>
</evidence>
<comment type="caution">
    <text evidence="9">The sequence shown here is derived from an EMBL/GenBank/DDBJ whole genome shotgun (WGS) entry which is preliminary data.</text>
</comment>
<evidence type="ECO:0000256" key="4">
    <source>
        <dbReference type="ARBA" id="ARBA00023125"/>
    </source>
</evidence>
<sequence>MRSSIACSRCRRSKIKCVNAGIDTTCRACESSGRECVYPTPAIGTASAAAAKRDLAAMADGEERNGDWESPKRQRPRKTAHSAAAGARDAHRGTNSHQVVLDPTLLTVKVWESLFDLFQLHFSATLPFLHPTTFLSQIRQFSTNPAQTDTASRRSQSPAPRAELSPLVLLGVLTLTARFHPQLIQHHSPSSTAHPSNPLVASESYANALRARLVAGDGGDLASADIHRVQAFLMLGLHEWGMCRGTNAWIYVGMAIRLAQAMGLSLETENERFSRRSSLHSNLDQKDQNSDDIIEQETRRRTFWSCFVMDRCLSGGKFRPRMVKVRDVGIQLPSDNAFAFGERVRTSRLGENAGNRRSQSFEPRVMPGLRQNVGLSDDLKFRANGSILNDPKQWSNGSHRSDGVENGIDRWEVGAEECVLSRLIRIIRVWGSIAKWSCAGGRRIDQYPPWHPDSQFNRLKELLIEFQEGLPRNLQYSARNTDTHIMYKNTLAPYSLMHIIYFLSVIVLHRSYVPFLPLRGMDPQGPIDEPSFPAEGFRRDIAREVFRASRHMIELVKTCYERGVLMETPLVGFAVYNAASMGVYAAHFNHMDQEGYICSKPSSTDVMPGLGGQGQAEIRRAVEILGSMRSRLPMAVGWFRTINRLHTFFVKARRDYKRTVRSRESLTPSGELPFGGNPDELKLLEKIFTDMGVAEDQTPDSNGLSDEPVAPHVNGTDHTNGSDAGSNHVRSESGDAAEANGDSTTRRETWVPVNSAAHEPNREPERLDSTILRPIESDRWANLPGPPAPPSYSLPSIHQHNLAPPPSSTPQSLSSSTVYSSSPSYLPSANNRLQPLQPWPTARQPPPPPYSQSLPALNAAAQQNFPMPPLAASTQPPPPPPPLPLQLHQHHPRLTPPRLLDGAASRIMSPLPPDPGTSTVWMSSLGGDDVIAFVEGEGLEKWATSNATPHVGVQGGWLATIWDGYAH</sequence>
<dbReference type="SMART" id="SM00066">
    <property type="entry name" value="GAL4"/>
    <property type="match status" value="1"/>
</dbReference>
<comment type="subcellular location">
    <subcellularLocation>
        <location evidence="1">Nucleus</location>
    </subcellularLocation>
</comment>
<dbReference type="EMBL" id="ACFW01000049">
    <property type="protein sequence ID" value="EER24200.1"/>
    <property type="molecule type" value="Genomic_DNA"/>
</dbReference>
<feature type="region of interest" description="Disordered" evidence="7">
    <location>
        <begin position="659"/>
        <end position="678"/>
    </location>
</feature>
<dbReference type="InterPro" id="IPR036864">
    <property type="entry name" value="Zn2-C6_fun-type_DNA-bd_sf"/>
</dbReference>
<name>C5PI47_COCP7</name>
<dbReference type="Gene3D" id="4.10.240.10">
    <property type="entry name" value="Zn(2)-C6 fungal-type DNA-binding domain"/>
    <property type="match status" value="1"/>
</dbReference>
<gene>
    <name evidence="9" type="ORF">CPC735_055700</name>
</gene>
<dbReference type="InterPro" id="IPR050815">
    <property type="entry name" value="TF_fung"/>
</dbReference>
<dbReference type="OrthoDB" id="5370478at2759"/>
<evidence type="ECO:0000256" key="5">
    <source>
        <dbReference type="ARBA" id="ARBA00023163"/>
    </source>
</evidence>
<feature type="domain" description="Zn(2)-C6 fungal-type" evidence="8">
    <location>
        <begin position="6"/>
        <end position="38"/>
    </location>
</feature>
<dbReference type="KEGG" id="cpw:9691815"/>
<dbReference type="SMART" id="SM00906">
    <property type="entry name" value="Fungal_trans"/>
    <property type="match status" value="1"/>
</dbReference>
<dbReference type="GO" id="GO:0006351">
    <property type="term" value="P:DNA-templated transcription"/>
    <property type="evidence" value="ECO:0007669"/>
    <property type="project" value="InterPro"/>
</dbReference>
<dbReference type="GO" id="GO:0000981">
    <property type="term" value="F:DNA-binding transcription factor activity, RNA polymerase II-specific"/>
    <property type="evidence" value="ECO:0007669"/>
    <property type="project" value="InterPro"/>
</dbReference>